<feature type="region of interest" description="Disordered" evidence="1">
    <location>
        <begin position="150"/>
        <end position="171"/>
    </location>
</feature>
<feature type="transmembrane region" description="Helical" evidence="2">
    <location>
        <begin position="67"/>
        <end position="86"/>
    </location>
</feature>
<protein>
    <submittedName>
        <fullName evidence="3">Uncharacterized protein</fullName>
    </submittedName>
</protein>
<proteinExistence type="predicted"/>
<reference evidence="3 4" key="1">
    <citation type="journal article" date="2015" name="Stand. Genomic Sci.">
        <title>Genomic Encyclopedia of Bacterial and Archaeal Type Strains, Phase III: the genomes of soil and plant-associated and newly described type strains.</title>
        <authorList>
            <person name="Whitman W.B."/>
            <person name="Woyke T."/>
            <person name="Klenk H.P."/>
            <person name="Zhou Y."/>
            <person name="Lilburn T.G."/>
            <person name="Beck B.J."/>
            <person name="De Vos P."/>
            <person name="Vandamme P."/>
            <person name="Eisen J.A."/>
            <person name="Garrity G."/>
            <person name="Hugenholtz P."/>
            <person name="Kyrpides N.C."/>
        </authorList>
    </citation>
    <scope>NUCLEOTIDE SEQUENCE [LARGE SCALE GENOMIC DNA]</scope>
    <source>
        <strain evidence="3 4">VKM Ac-2572</strain>
    </source>
</reference>
<dbReference type="RefSeq" id="WP_132209965.1">
    <property type="nucleotide sequence ID" value="NZ_SLWN01000005.1"/>
</dbReference>
<keyword evidence="4" id="KW-1185">Reference proteome</keyword>
<dbReference type="EMBL" id="SLWN01000005">
    <property type="protein sequence ID" value="TCO30295.1"/>
    <property type="molecule type" value="Genomic_DNA"/>
</dbReference>
<evidence type="ECO:0000313" key="3">
    <source>
        <dbReference type="EMBL" id="TCO30295.1"/>
    </source>
</evidence>
<keyword evidence="2" id="KW-0812">Transmembrane</keyword>
<dbReference type="AlphaFoldDB" id="A0A4R2HKK4"/>
<evidence type="ECO:0000313" key="4">
    <source>
        <dbReference type="Proteomes" id="UP000294508"/>
    </source>
</evidence>
<keyword evidence="2" id="KW-0472">Membrane</keyword>
<dbReference type="Proteomes" id="UP000294508">
    <property type="component" value="Unassembled WGS sequence"/>
</dbReference>
<organism evidence="3 4">
    <name type="scientific">Kribbella steppae</name>
    <dbReference type="NCBI Taxonomy" id="2512223"/>
    <lineage>
        <taxon>Bacteria</taxon>
        <taxon>Bacillati</taxon>
        <taxon>Actinomycetota</taxon>
        <taxon>Actinomycetes</taxon>
        <taxon>Propionibacteriales</taxon>
        <taxon>Kribbellaceae</taxon>
        <taxon>Kribbella</taxon>
    </lineage>
</organism>
<feature type="transmembrane region" description="Helical" evidence="2">
    <location>
        <begin position="93"/>
        <end position="113"/>
    </location>
</feature>
<keyword evidence="2" id="KW-1133">Transmembrane helix</keyword>
<gene>
    <name evidence="3" type="ORF">EV652_105289</name>
</gene>
<evidence type="ECO:0000256" key="1">
    <source>
        <dbReference type="SAM" id="MobiDB-lite"/>
    </source>
</evidence>
<evidence type="ECO:0000256" key="2">
    <source>
        <dbReference type="SAM" id="Phobius"/>
    </source>
</evidence>
<feature type="transmembrane region" description="Helical" evidence="2">
    <location>
        <begin position="128"/>
        <end position="147"/>
    </location>
</feature>
<sequence length="171" mass="18407">MTDLPDEELPRRLDAAEAELARSEHRWFARATLLAAVATSFTLLLPWTYTRRFGLSVWQLGLETQPALAFTCLAGVITSALGLALRPGTRAQAAAGVTAIISIVCLATAWQATTGDTLTDTWPGPGPAFTIATSILWLLTATAQLVAQHNNQVDPDPADVSRAVDQLRRTR</sequence>
<feature type="transmembrane region" description="Helical" evidence="2">
    <location>
        <begin position="27"/>
        <end position="47"/>
    </location>
</feature>
<name>A0A4R2HKK4_9ACTN</name>
<accession>A0A4R2HKK4</accession>
<comment type="caution">
    <text evidence="3">The sequence shown here is derived from an EMBL/GenBank/DDBJ whole genome shotgun (WGS) entry which is preliminary data.</text>
</comment>
<dbReference type="OrthoDB" id="3826541at2"/>